<sequence>MSLLPFSVSSQSAAVASAAYFFAAINVGFGINAILRPTNGLSFFEFAPPADPSTRAMVNSLMAIYGVRDIFMGAAMAAAAKFGSPAALGWILISSTGVAIADGLVCYSHGKGQWNHWSHAPLSAAVGLVLLGCLD</sequence>
<dbReference type="OrthoDB" id="5216128at2759"/>
<protein>
    <recommendedName>
        <fullName evidence="4">Integral membrane protein</fullName>
    </recommendedName>
</protein>
<accession>W3X0D6</accession>
<proteinExistence type="predicted"/>
<evidence type="ECO:0000313" key="3">
    <source>
        <dbReference type="Proteomes" id="UP000030651"/>
    </source>
</evidence>
<name>W3X0D6_PESFW</name>
<dbReference type="Pfam" id="PF14087">
    <property type="entry name" value="DUF4267"/>
    <property type="match status" value="1"/>
</dbReference>
<keyword evidence="1" id="KW-0812">Transmembrane</keyword>
<dbReference type="EMBL" id="KI912114">
    <property type="protein sequence ID" value="ETS79489.1"/>
    <property type="molecule type" value="Genomic_DNA"/>
</dbReference>
<dbReference type="InterPro" id="IPR025363">
    <property type="entry name" value="DUF4267"/>
</dbReference>
<keyword evidence="1" id="KW-0472">Membrane</keyword>
<gene>
    <name evidence="2" type="ORF">PFICI_09342</name>
</gene>
<dbReference type="OMA" id="EWGHWGY"/>
<dbReference type="InParanoid" id="W3X0D6"/>
<keyword evidence="1" id="KW-1133">Transmembrane helix</keyword>
<evidence type="ECO:0000256" key="1">
    <source>
        <dbReference type="SAM" id="Phobius"/>
    </source>
</evidence>
<reference evidence="3" key="1">
    <citation type="journal article" date="2015" name="BMC Genomics">
        <title>Genomic and transcriptomic analysis of the endophytic fungus Pestalotiopsis fici reveals its lifestyle and high potential for synthesis of natural products.</title>
        <authorList>
            <person name="Wang X."/>
            <person name="Zhang X."/>
            <person name="Liu L."/>
            <person name="Xiang M."/>
            <person name="Wang W."/>
            <person name="Sun X."/>
            <person name="Che Y."/>
            <person name="Guo L."/>
            <person name="Liu G."/>
            <person name="Guo L."/>
            <person name="Wang C."/>
            <person name="Yin W.B."/>
            <person name="Stadler M."/>
            <person name="Zhang X."/>
            <person name="Liu X."/>
        </authorList>
    </citation>
    <scope>NUCLEOTIDE SEQUENCE [LARGE SCALE GENOMIC DNA]</scope>
    <source>
        <strain evidence="3">W106-1 / CGMCC3.15140</strain>
    </source>
</reference>
<dbReference type="Proteomes" id="UP000030651">
    <property type="component" value="Unassembled WGS sequence"/>
</dbReference>
<dbReference type="HOGENOM" id="CLU_144283_0_0_1"/>
<feature type="transmembrane region" description="Helical" evidence="1">
    <location>
        <begin position="12"/>
        <end position="35"/>
    </location>
</feature>
<evidence type="ECO:0000313" key="2">
    <source>
        <dbReference type="EMBL" id="ETS79489.1"/>
    </source>
</evidence>
<dbReference type="AlphaFoldDB" id="W3X0D6"/>
<dbReference type="KEGG" id="pfy:PFICI_09342"/>
<keyword evidence="3" id="KW-1185">Reference proteome</keyword>
<dbReference type="GeneID" id="19274355"/>
<dbReference type="RefSeq" id="XP_007836114.1">
    <property type="nucleotide sequence ID" value="XM_007837923.1"/>
</dbReference>
<organism evidence="2 3">
    <name type="scientific">Pestalotiopsis fici (strain W106-1 / CGMCC3.15140)</name>
    <dbReference type="NCBI Taxonomy" id="1229662"/>
    <lineage>
        <taxon>Eukaryota</taxon>
        <taxon>Fungi</taxon>
        <taxon>Dikarya</taxon>
        <taxon>Ascomycota</taxon>
        <taxon>Pezizomycotina</taxon>
        <taxon>Sordariomycetes</taxon>
        <taxon>Xylariomycetidae</taxon>
        <taxon>Amphisphaeriales</taxon>
        <taxon>Sporocadaceae</taxon>
        <taxon>Pestalotiopsis</taxon>
    </lineage>
</organism>
<dbReference type="eggNOG" id="ENOG502S3YM">
    <property type="taxonomic scope" value="Eukaryota"/>
</dbReference>
<evidence type="ECO:0008006" key="4">
    <source>
        <dbReference type="Google" id="ProtNLM"/>
    </source>
</evidence>
<feature type="transmembrane region" description="Helical" evidence="1">
    <location>
        <begin position="86"/>
        <end position="107"/>
    </location>
</feature>